<dbReference type="InterPro" id="IPR036410">
    <property type="entry name" value="HSP_DnaJ_Cys-rich_dom_sf"/>
</dbReference>
<dbReference type="PANTHER" id="PTHR43096:SF52">
    <property type="entry name" value="DNAJ HOMOLOG 1, MITOCHONDRIAL-RELATED"/>
    <property type="match status" value="1"/>
</dbReference>
<dbReference type="InterPro" id="IPR008971">
    <property type="entry name" value="HSP40/DnaJ_pept-bd"/>
</dbReference>
<feature type="binding site" evidence="8">
    <location>
        <position position="153"/>
    </location>
    <ligand>
        <name>Zn(2+)</name>
        <dbReference type="ChEBI" id="CHEBI:29105"/>
        <label>1</label>
    </ligand>
</feature>
<feature type="binding site" evidence="8">
    <location>
        <position position="193"/>
    </location>
    <ligand>
        <name>Zn(2+)</name>
        <dbReference type="ChEBI" id="CHEBI:29105"/>
        <label>2</label>
    </ligand>
</feature>
<feature type="binding site" evidence="8">
    <location>
        <position position="210"/>
    </location>
    <ligand>
        <name>Zn(2+)</name>
        <dbReference type="ChEBI" id="CHEBI:29105"/>
        <label>1</label>
    </ligand>
</feature>
<evidence type="ECO:0000313" key="13">
    <source>
        <dbReference type="Proteomes" id="UP000176897"/>
    </source>
</evidence>
<evidence type="ECO:0000256" key="9">
    <source>
        <dbReference type="PROSITE-ProRule" id="PRU00546"/>
    </source>
</evidence>
<comment type="cofactor">
    <cofactor evidence="8">
        <name>Zn(2+)</name>
        <dbReference type="ChEBI" id="CHEBI:29105"/>
    </cofactor>
    <text evidence="8">Binds 2 Zn(2+) ions per monomer.</text>
</comment>
<dbReference type="GO" id="GO:0008270">
    <property type="term" value="F:zinc ion binding"/>
    <property type="evidence" value="ECO:0007669"/>
    <property type="project" value="UniProtKB-UniRule"/>
</dbReference>
<evidence type="ECO:0000256" key="1">
    <source>
        <dbReference type="ARBA" id="ARBA00022723"/>
    </source>
</evidence>
<feature type="repeat" description="CXXCXGXG motif" evidence="8">
    <location>
        <begin position="193"/>
        <end position="200"/>
    </location>
</feature>
<dbReference type="PROSITE" id="PS51188">
    <property type="entry name" value="ZF_CR"/>
    <property type="match status" value="1"/>
</dbReference>
<dbReference type="CDD" id="cd10719">
    <property type="entry name" value="DnaJ_zf"/>
    <property type="match status" value="1"/>
</dbReference>
<dbReference type="Pfam" id="PF00684">
    <property type="entry name" value="DnaJ_CXXCXGXG"/>
    <property type="match status" value="1"/>
</dbReference>
<dbReference type="Pfam" id="PF00226">
    <property type="entry name" value="DnaJ"/>
    <property type="match status" value="1"/>
</dbReference>
<dbReference type="STRING" id="1802401.A3B21_03420"/>
<evidence type="ECO:0000256" key="4">
    <source>
        <dbReference type="ARBA" id="ARBA00022833"/>
    </source>
</evidence>
<comment type="subunit">
    <text evidence="8">Homodimer.</text>
</comment>
<feature type="zinc finger region" description="CR-type" evidence="9">
    <location>
        <begin position="137"/>
        <end position="219"/>
    </location>
</feature>
<name>A0A1F7UUM8_9BACT</name>
<dbReference type="InterPro" id="IPR036869">
    <property type="entry name" value="J_dom_sf"/>
</dbReference>
<comment type="function">
    <text evidence="8">Participates actively in the response to hyperosmotic and heat shock by preventing the aggregation of stress-denatured proteins and by disaggregating proteins, also in an autonomous, DnaK-independent fashion. Unfolded proteins bind initially to DnaJ; upon interaction with the DnaJ-bound protein, DnaK hydrolyzes its bound ATP, resulting in the formation of a stable complex. GrpE releases ADP from DnaK; ATP binding to DnaK triggers the release of the substrate protein, thus completing the reaction cycle. Several rounds of ATP-dependent interactions between DnaJ, DnaK and GrpE are required for fully efficient folding. Also involved, together with DnaK and GrpE, in the DNA replication of plasmids through activation of initiation proteins.</text>
</comment>
<evidence type="ECO:0000256" key="3">
    <source>
        <dbReference type="ARBA" id="ARBA00022771"/>
    </source>
</evidence>
<feature type="binding site" evidence="8">
    <location>
        <position position="170"/>
    </location>
    <ligand>
        <name>Zn(2+)</name>
        <dbReference type="ChEBI" id="CHEBI:29105"/>
        <label>2</label>
    </ligand>
</feature>
<feature type="domain" description="J" evidence="10">
    <location>
        <begin position="5"/>
        <end position="66"/>
    </location>
</feature>
<dbReference type="SUPFAM" id="SSF57938">
    <property type="entry name" value="DnaJ/Hsp40 cysteine-rich domain"/>
    <property type="match status" value="1"/>
</dbReference>
<dbReference type="HAMAP" id="MF_01152">
    <property type="entry name" value="DnaJ"/>
    <property type="match status" value="1"/>
</dbReference>
<dbReference type="InterPro" id="IPR001305">
    <property type="entry name" value="HSP_DnaJ_Cys-rich_dom"/>
</dbReference>
<evidence type="ECO:0000259" key="10">
    <source>
        <dbReference type="PROSITE" id="PS50076"/>
    </source>
</evidence>
<dbReference type="SMART" id="SM00271">
    <property type="entry name" value="DnaJ"/>
    <property type="match status" value="1"/>
</dbReference>
<feature type="repeat" description="CXXCXGXG motif" evidence="8">
    <location>
        <begin position="150"/>
        <end position="157"/>
    </location>
</feature>
<dbReference type="GO" id="GO:0009408">
    <property type="term" value="P:response to heat"/>
    <property type="evidence" value="ECO:0007669"/>
    <property type="project" value="InterPro"/>
</dbReference>
<feature type="binding site" evidence="8">
    <location>
        <position position="167"/>
    </location>
    <ligand>
        <name>Zn(2+)</name>
        <dbReference type="ChEBI" id="CHEBI:29105"/>
        <label>2</label>
    </ligand>
</feature>
<keyword evidence="8" id="KW-0346">Stress response</keyword>
<keyword evidence="3 8" id="KW-0863">Zinc-finger</keyword>
<evidence type="ECO:0000256" key="6">
    <source>
        <dbReference type="ARBA" id="ARBA00061004"/>
    </source>
</evidence>
<dbReference type="InterPro" id="IPR012724">
    <property type="entry name" value="DnaJ"/>
</dbReference>
<gene>
    <name evidence="8" type="primary">dnaJ</name>
    <name evidence="12" type="ORF">A3B21_03420</name>
</gene>
<dbReference type="FunFam" id="2.10.230.10:FF:000002">
    <property type="entry name" value="Molecular chaperone DnaJ"/>
    <property type="match status" value="1"/>
</dbReference>
<feature type="repeat" description="CXXCXGXG motif" evidence="8">
    <location>
        <begin position="167"/>
        <end position="174"/>
    </location>
</feature>
<dbReference type="GO" id="GO:0042026">
    <property type="term" value="P:protein refolding"/>
    <property type="evidence" value="ECO:0007669"/>
    <property type="project" value="TreeGrafter"/>
</dbReference>
<dbReference type="FunFam" id="2.60.260.20:FF:000005">
    <property type="entry name" value="Chaperone protein dnaJ 1, mitochondrial"/>
    <property type="match status" value="1"/>
</dbReference>
<dbReference type="InterPro" id="IPR001623">
    <property type="entry name" value="DnaJ_domain"/>
</dbReference>
<dbReference type="PROSITE" id="PS00636">
    <property type="entry name" value="DNAJ_1"/>
    <property type="match status" value="1"/>
</dbReference>
<feature type="binding site" evidence="8">
    <location>
        <position position="150"/>
    </location>
    <ligand>
        <name>Zn(2+)</name>
        <dbReference type="ChEBI" id="CHEBI:29105"/>
        <label>1</label>
    </ligand>
</feature>
<dbReference type="PROSITE" id="PS50076">
    <property type="entry name" value="DNAJ_2"/>
    <property type="match status" value="1"/>
</dbReference>
<reference evidence="12 13" key="1">
    <citation type="journal article" date="2016" name="Nat. Commun.">
        <title>Thousands of microbial genomes shed light on interconnected biogeochemical processes in an aquifer system.</title>
        <authorList>
            <person name="Anantharaman K."/>
            <person name="Brown C.T."/>
            <person name="Hug L.A."/>
            <person name="Sharon I."/>
            <person name="Castelle C.J."/>
            <person name="Probst A.J."/>
            <person name="Thomas B.C."/>
            <person name="Singh A."/>
            <person name="Wilkins M.J."/>
            <person name="Karaoz U."/>
            <person name="Brodie E.L."/>
            <person name="Williams K.H."/>
            <person name="Hubbard S.S."/>
            <person name="Banfield J.F."/>
        </authorList>
    </citation>
    <scope>NUCLEOTIDE SEQUENCE [LARGE SCALE GENOMIC DNA]</scope>
</reference>
<dbReference type="InterPro" id="IPR002939">
    <property type="entry name" value="DnaJ_C"/>
</dbReference>
<keyword evidence="2 8" id="KW-0677">Repeat</keyword>
<dbReference type="Gene3D" id="2.60.260.20">
    <property type="entry name" value="Urease metallochaperone UreE, N-terminal domain"/>
    <property type="match status" value="2"/>
</dbReference>
<dbReference type="Proteomes" id="UP000176897">
    <property type="component" value="Unassembled WGS sequence"/>
</dbReference>
<evidence type="ECO:0000256" key="5">
    <source>
        <dbReference type="ARBA" id="ARBA00023186"/>
    </source>
</evidence>
<dbReference type="GO" id="GO:0051082">
    <property type="term" value="F:unfolded protein binding"/>
    <property type="evidence" value="ECO:0007669"/>
    <property type="project" value="UniProtKB-UniRule"/>
</dbReference>
<comment type="caution">
    <text evidence="12">The sequence shown here is derived from an EMBL/GenBank/DDBJ whole genome shotgun (WGS) entry which is preliminary data.</text>
</comment>
<keyword evidence="4 8" id="KW-0862">Zinc</keyword>
<dbReference type="SUPFAM" id="SSF49493">
    <property type="entry name" value="HSP40/DnaJ peptide-binding domain"/>
    <property type="match status" value="2"/>
</dbReference>
<dbReference type="PRINTS" id="PR00625">
    <property type="entry name" value="JDOMAIN"/>
</dbReference>
<dbReference type="PANTHER" id="PTHR43096">
    <property type="entry name" value="DNAJ HOMOLOG 1, MITOCHONDRIAL-RELATED"/>
    <property type="match status" value="1"/>
</dbReference>
<feature type="repeat" description="CXXCXGXG motif" evidence="8">
    <location>
        <begin position="207"/>
        <end position="214"/>
    </location>
</feature>
<proteinExistence type="inferred from homology"/>
<evidence type="ECO:0000256" key="2">
    <source>
        <dbReference type="ARBA" id="ARBA00022737"/>
    </source>
</evidence>
<accession>A0A1F7UUM8</accession>
<dbReference type="CDD" id="cd06257">
    <property type="entry name" value="DnaJ"/>
    <property type="match status" value="1"/>
</dbReference>
<sequence length="355" mass="38300">MAHKDYYDILGVSRSASQQEIKEAFRKKAMEHHPDRGGDAAKFKEINEAYQALGDAQTRAQYDQYGSSFEQLRRQGFQGAGFDPREMGFDIGDLSDLFGGLGDIFGFSARGGQGRREARGRDIEIEVGVPFEEAVHGATREIELEKINQCARCGGSGAEPGSGFKNCPTCGGAGKVSKMTHSFFGAIQTVTTCASCHGIGKYPEKECGSCHGKGVARGKRVLKIKIPGGIDDGGTIRFAGEGEAVRGGKPGDLYVQVRVKAHKDFERRGNDIWSRAVIAFKTAALGGVVDIPTVDGLKELKIPASTQSGTVIKMKGLGVPHLGSGGRGDHFVEIHIKVPEHLSRQQKKMLEDFEE</sequence>
<keyword evidence="8" id="KW-0235">DNA replication</keyword>
<evidence type="ECO:0000313" key="12">
    <source>
        <dbReference type="EMBL" id="OGL81434.1"/>
    </source>
</evidence>
<dbReference type="Pfam" id="PF01556">
    <property type="entry name" value="DnaJ_C"/>
    <property type="match status" value="1"/>
</dbReference>
<feature type="binding site" evidence="8">
    <location>
        <position position="196"/>
    </location>
    <ligand>
        <name>Zn(2+)</name>
        <dbReference type="ChEBI" id="CHEBI:29105"/>
        <label>2</label>
    </ligand>
</feature>
<protein>
    <recommendedName>
        <fullName evidence="7 8">Chaperone protein DnaJ</fullName>
    </recommendedName>
</protein>
<comment type="similarity">
    <text evidence="6 8">Belongs to the DnaJ family.</text>
</comment>
<dbReference type="GO" id="GO:0005737">
    <property type="term" value="C:cytoplasm"/>
    <property type="evidence" value="ECO:0007669"/>
    <property type="project" value="UniProtKB-SubCell"/>
</dbReference>
<keyword evidence="8" id="KW-0963">Cytoplasm</keyword>
<dbReference type="GO" id="GO:0005524">
    <property type="term" value="F:ATP binding"/>
    <property type="evidence" value="ECO:0007669"/>
    <property type="project" value="InterPro"/>
</dbReference>
<comment type="domain">
    <text evidence="8">The J domain is necessary and sufficient to stimulate DnaK ATPase activity. Zinc center 1 plays an important role in the autonomous, DnaK-independent chaperone activity of DnaJ. Zinc center 2 is essential for interaction with DnaK and for DnaJ activity.</text>
</comment>
<evidence type="ECO:0000259" key="11">
    <source>
        <dbReference type="PROSITE" id="PS51188"/>
    </source>
</evidence>
<evidence type="ECO:0000256" key="8">
    <source>
        <dbReference type="HAMAP-Rule" id="MF_01152"/>
    </source>
</evidence>
<evidence type="ECO:0000256" key="7">
    <source>
        <dbReference type="ARBA" id="ARBA00067609"/>
    </source>
</evidence>
<dbReference type="GO" id="GO:0006260">
    <property type="term" value="P:DNA replication"/>
    <property type="evidence" value="ECO:0007669"/>
    <property type="project" value="UniProtKB-KW"/>
</dbReference>
<feature type="domain" description="CR-type" evidence="11">
    <location>
        <begin position="137"/>
        <end position="219"/>
    </location>
</feature>
<keyword evidence="5 8" id="KW-0143">Chaperone</keyword>
<dbReference type="InterPro" id="IPR018253">
    <property type="entry name" value="DnaJ_domain_CS"/>
</dbReference>
<dbReference type="NCBIfam" id="NF008035">
    <property type="entry name" value="PRK10767.1"/>
    <property type="match status" value="1"/>
</dbReference>
<organism evidence="12 13">
    <name type="scientific">Candidatus Uhrbacteria bacterium RIFCSPLOWO2_01_FULL_47_24</name>
    <dbReference type="NCBI Taxonomy" id="1802401"/>
    <lineage>
        <taxon>Bacteria</taxon>
        <taxon>Candidatus Uhriibacteriota</taxon>
    </lineage>
</organism>
<dbReference type="AlphaFoldDB" id="A0A1F7UUM8"/>
<comment type="subcellular location">
    <subcellularLocation>
        <location evidence="8">Cytoplasm</location>
    </subcellularLocation>
</comment>
<dbReference type="SUPFAM" id="SSF46565">
    <property type="entry name" value="Chaperone J-domain"/>
    <property type="match status" value="1"/>
</dbReference>
<dbReference type="EMBL" id="MGEJ01000006">
    <property type="protein sequence ID" value="OGL81434.1"/>
    <property type="molecule type" value="Genomic_DNA"/>
</dbReference>
<dbReference type="Gene3D" id="1.10.287.110">
    <property type="entry name" value="DnaJ domain"/>
    <property type="match status" value="1"/>
</dbReference>
<dbReference type="GO" id="GO:0031072">
    <property type="term" value="F:heat shock protein binding"/>
    <property type="evidence" value="ECO:0007669"/>
    <property type="project" value="InterPro"/>
</dbReference>
<dbReference type="NCBIfam" id="TIGR02349">
    <property type="entry name" value="DnaJ_bact"/>
    <property type="match status" value="1"/>
</dbReference>
<dbReference type="Gene3D" id="2.10.230.10">
    <property type="entry name" value="Heat shock protein DnaJ, cysteine-rich domain"/>
    <property type="match status" value="1"/>
</dbReference>
<keyword evidence="1 8" id="KW-0479">Metal-binding</keyword>
<feature type="binding site" evidence="8">
    <location>
        <position position="207"/>
    </location>
    <ligand>
        <name>Zn(2+)</name>
        <dbReference type="ChEBI" id="CHEBI:29105"/>
        <label>1</label>
    </ligand>
</feature>
<dbReference type="CDD" id="cd10747">
    <property type="entry name" value="DnaJ_C"/>
    <property type="match status" value="1"/>
</dbReference>